<dbReference type="PROSITE" id="PS50924">
    <property type="entry name" value="MHYT"/>
    <property type="match status" value="1"/>
</dbReference>
<feature type="transmembrane region" description="Helical" evidence="1">
    <location>
        <begin position="12"/>
        <end position="31"/>
    </location>
</feature>
<feature type="transmembrane region" description="Helical" evidence="1">
    <location>
        <begin position="52"/>
        <end position="72"/>
    </location>
</feature>
<dbReference type="PANTHER" id="PTHR35152:SF1">
    <property type="entry name" value="DOMAIN SIGNALLING PROTEIN, PUTATIVE (AFU_ORTHOLOGUE AFUA_5G11310)-RELATED"/>
    <property type="match status" value="1"/>
</dbReference>
<organism evidence="3 4">
    <name type="scientific">Acidovorax delafieldii</name>
    <name type="common">Pseudomonas delafieldii</name>
    <dbReference type="NCBI Taxonomy" id="47920"/>
    <lineage>
        <taxon>Bacteria</taxon>
        <taxon>Pseudomonadati</taxon>
        <taxon>Pseudomonadota</taxon>
        <taxon>Betaproteobacteria</taxon>
        <taxon>Burkholderiales</taxon>
        <taxon>Comamonadaceae</taxon>
        <taxon>Acidovorax</taxon>
    </lineage>
</organism>
<sequence length="255" mass="26556">MDPTVVSEYRPHLVAISFALAFIGSLIALMVTRRIRHKDGSLNRAATLTAGVALGGIGVWSMHFVGMVALRLDVASSYGIVESAVSLLAAVGCTSAALIVVSKAPREPARILGAGLLLGLGVAGMHYLGMSGMKIGGYIHWDLRTVALSVLIAVAAGTAALWLAFNTRRLGSRVGASLLMAAAVCAMHYTGMGAAEFVCTTPNRFATVQGVGLVSSLGLGPIVAACAFAMAVLISVDLYVQWMQRSIGQQRRRTA</sequence>
<feature type="transmembrane region" description="Helical" evidence="1">
    <location>
        <begin position="177"/>
        <end position="198"/>
    </location>
</feature>
<name>A0A561XY65_ACIDE</name>
<gene>
    <name evidence="3" type="ORF">ATF69_0044</name>
</gene>
<dbReference type="Pfam" id="PF03707">
    <property type="entry name" value="MHYT"/>
    <property type="match status" value="2"/>
</dbReference>
<keyword evidence="1" id="KW-0812">Transmembrane</keyword>
<reference evidence="3 4" key="1">
    <citation type="journal article" date="2015" name="Stand. Genomic Sci.">
        <title>Genomic Encyclopedia of Bacterial and Archaeal Type Strains, Phase III: the genomes of soil and plant-associated and newly described type strains.</title>
        <authorList>
            <person name="Whitman W.B."/>
            <person name="Woyke T."/>
            <person name="Klenk H.P."/>
            <person name="Zhou Y."/>
            <person name="Lilburn T.G."/>
            <person name="Beck B.J."/>
            <person name="De Vos P."/>
            <person name="Vandamme P."/>
            <person name="Eisen J.A."/>
            <person name="Garrity G."/>
            <person name="Hugenholtz P."/>
            <person name="Kyrpides N.C."/>
        </authorList>
    </citation>
    <scope>NUCLEOTIDE SEQUENCE [LARGE SCALE GENOMIC DNA]</scope>
    <source>
        <strain evidence="3 4">DSM 64</strain>
    </source>
</reference>
<feature type="domain" description="MHYT" evidence="2">
    <location>
        <begin position="9"/>
        <end position="198"/>
    </location>
</feature>
<accession>A0A561XY65</accession>
<feature type="transmembrane region" description="Helical" evidence="1">
    <location>
        <begin position="218"/>
        <end position="242"/>
    </location>
</feature>
<feature type="transmembrane region" description="Helical" evidence="1">
    <location>
        <begin position="141"/>
        <end position="165"/>
    </location>
</feature>
<dbReference type="GeneID" id="51109134"/>
<evidence type="ECO:0000259" key="2">
    <source>
        <dbReference type="PROSITE" id="PS50924"/>
    </source>
</evidence>
<proteinExistence type="predicted"/>
<comment type="caution">
    <text evidence="3">The sequence shown here is derived from an EMBL/GenBank/DDBJ whole genome shotgun (WGS) entry which is preliminary data.</text>
</comment>
<feature type="transmembrane region" description="Helical" evidence="1">
    <location>
        <begin position="111"/>
        <end position="129"/>
    </location>
</feature>
<dbReference type="AlphaFoldDB" id="A0A561XY65"/>
<dbReference type="PANTHER" id="PTHR35152">
    <property type="entry name" value="DOMAIN SIGNALLING PROTEIN, PUTATIVE (AFU_ORTHOLOGUE AFUA_5G11310)-RELATED"/>
    <property type="match status" value="1"/>
</dbReference>
<dbReference type="Proteomes" id="UP000321485">
    <property type="component" value="Unassembled WGS sequence"/>
</dbReference>
<dbReference type="GO" id="GO:0016020">
    <property type="term" value="C:membrane"/>
    <property type="evidence" value="ECO:0007669"/>
    <property type="project" value="UniProtKB-UniRule"/>
</dbReference>
<keyword evidence="1" id="KW-0472">Membrane</keyword>
<feature type="transmembrane region" description="Helical" evidence="1">
    <location>
        <begin position="78"/>
        <end position="99"/>
    </location>
</feature>
<evidence type="ECO:0000256" key="1">
    <source>
        <dbReference type="PROSITE-ProRule" id="PRU00244"/>
    </source>
</evidence>
<evidence type="ECO:0000313" key="4">
    <source>
        <dbReference type="Proteomes" id="UP000321485"/>
    </source>
</evidence>
<evidence type="ECO:0000313" key="3">
    <source>
        <dbReference type="EMBL" id="TWG41061.1"/>
    </source>
</evidence>
<dbReference type="EMBL" id="VJWE01000001">
    <property type="protein sequence ID" value="TWG41061.1"/>
    <property type="molecule type" value="Genomic_DNA"/>
</dbReference>
<keyword evidence="1" id="KW-1133">Transmembrane helix</keyword>
<dbReference type="RefSeq" id="WP_146869516.1">
    <property type="nucleotide sequence ID" value="NZ_VJWE01000001.1"/>
</dbReference>
<protein>
    <submittedName>
        <fullName evidence="3">NO-binding membrane sensor protein with MHYT domain</fullName>
    </submittedName>
</protein>
<dbReference type="InterPro" id="IPR005330">
    <property type="entry name" value="MHYT_dom"/>
</dbReference>